<reference evidence="2 3" key="1">
    <citation type="journal article" date="2019" name="Plant Biotechnol. J.">
        <title>The red bayberry genome and genetic basis of sex determination.</title>
        <authorList>
            <person name="Jia H.M."/>
            <person name="Jia H.J."/>
            <person name="Cai Q.L."/>
            <person name="Wang Y."/>
            <person name="Zhao H.B."/>
            <person name="Yang W.F."/>
            <person name="Wang G.Y."/>
            <person name="Li Y.H."/>
            <person name="Zhan D.L."/>
            <person name="Shen Y.T."/>
            <person name="Niu Q.F."/>
            <person name="Chang L."/>
            <person name="Qiu J."/>
            <person name="Zhao L."/>
            <person name="Xie H.B."/>
            <person name="Fu W.Y."/>
            <person name="Jin J."/>
            <person name="Li X.W."/>
            <person name="Jiao Y."/>
            <person name="Zhou C.C."/>
            <person name="Tu T."/>
            <person name="Chai C.Y."/>
            <person name="Gao J.L."/>
            <person name="Fan L.J."/>
            <person name="van de Weg E."/>
            <person name="Wang J.Y."/>
            <person name="Gao Z.S."/>
        </authorList>
    </citation>
    <scope>NUCLEOTIDE SEQUENCE [LARGE SCALE GENOMIC DNA]</scope>
    <source>
        <tissue evidence="2">Leaves</tissue>
    </source>
</reference>
<proteinExistence type="predicted"/>
<accession>A0A6A1W0B5</accession>
<sequence length="92" mass="10171">MVQFDPESSTSLSSSEVSESDELDEIVELPNIEGSFDTPEYRANFILLDPVDGWVYEPPLVLEGAELCGVFCDQALALESLIPTNFEGLVWD</sequence>
<dbReference type="EMBL" id="RXIC02000021">
    <property type="protein sequence ID" value="KAB1218525.1"/>
    <property type="molecule type" value="Genomic_DNA"/>
</dbReference>
<protein>
    <submittedName>
        <fullName evidence="2">Uncharacterized protein</fullName>
    </submittedName>
</protein>
<feature type="compositionally biased region" description="Low complexity" evidence="1">
    <location>
        <begin position="7"/>
        <end position="17"/>
    </location>
</feature>
<dbReference type="Proteomes" id="UP000516437">
    <property type="component" value="Chromosome 3"/>
</dbReference>
<evidence type="ECO:0000313" key="3">
    <source>
        <dbReference type="Proteomes" id="UP000516437"/>
    </source>
</evidence>
<gene>
    <name evidence="2" type="ORF">CJ030_MR3G026405</name>
</gene>
<name>A0A6A1W0B5_9ROSI</name>
<evidence type="ECO:0000256" key="1">
    <source>
        <dbReference type="SAM" id="MobiDB-lite"/>
    </source>
</evidence>
<organism evidence="2 3">
    <name type="scientific">Morella rubra</name>
    <name type="common">Chinese bayberry</name>
    <dbReference type="NCBI Taxonomy" id="262757"/>
    <lineage>
        <taxon>Eukaryota</taxon>
        <taxon>Viridiplantae</taxon>
        <taxon>Streptophyta</taxon>
        <taxon>Embryophyta</taxon>
        <taxon>Tracheophyta</taxon>
        <taxon>Spermatophyta</taxon>
        <taxon>Magnoliopsida</taxon>
        <taxon>eudicotyledons</taxon>
        <taxon>Gunneridae</taxon>
        <taxon>Pentapetalae</taxon>
        <taxon>rosids</taxon>
        <taxon>fabids</taxon>
        <taxon>Fagales</taxon>
        <taxon>Myricaceae</taxon>
        <taxon>Morella</taxon>
    </lineage>
</organism>
<dbReference type="AlphaFoldDB" id="A0A6A1W0B5"/>
<comment type="caution">
    <text evidence="2">The sequence shown here is derived from an EMBL/GenBank/DDBJ whole genome shotgun (WGS) entry which is preliminary data.</text>
</comment>
<feature type="region of interest" description="Disordered" evidence="1">
    <location>
        <begin position="1"/>
        <end position="24"/>
    </location>
</feature>
<keyword evidence="3" id="KW-1185">Reference proteome</keyword>
<evidence type="ECO:0000313" key="2">
    <source>
        <dbReference type="EMBL" id="KAB1218525.1"/>
    </source>
</evidence>